<keyword evidence="10" id="KW-1185">Reference proteome</keyword>
<dbReference type="RefSeq" id="WP_261919413.1">
    <property type="nucleotide sequence ID" value="NZ_CP022011.1"/>
</dbReference>
<evidence type="ECO:0000256" key="6">
    <source>
        <dbReference type="ARBA" id="ARBA00035024"/>
    </source>
</evidence>
<dbReference type="Proteomes" id="UP000955338">
    <property type="component" value="Chromosome"/>
</dbReference>
<evidence type="ECO:0000256" key="5">
    <source>
        <dbReference type="ARBA" id="ARBA00035007"/>
    </source>
</evidence>
<dbReference type="InterPro" id="IPR041529">
    <property type="entry name" value="DUF5598"/>
</dbReference>
<evidence type="ECO:0000313" key="10">
    <source>
        <dbReference type="Proteomes" id="UP000955338"/>
    </source>
</evidence>
<comment type="pathway">
    <text evidence="5">Cofactor biosynthesis; NAD(+) biosynthesis; nicotinamide D-ribonucleotide from 5-phospho-alpha-D-ribose 1-diphosphate and nicotinamide: step 1/1.</text>
</comment>
<dbReference type="InterPro" id="IPR036068">
    <property type="entry name" value="Nicotinate_pribotase-like_C"/>
</dbReference>
<dbReference type="Pfam" id="PF18127">
    <property type="entry name" value="NAMPT_N"/>
    <property type="match status" value="1"/>
</dbReference>
<protein>
    <recommendedName>
        <fullName evidence="7">Nicotinamide phosphoribosyltransferase</fullName>
        <ecNumber evidence="6">2.4.2.12</ecNumber>
    </recommendedName>
</protein>
<dbReference type="PANTHER" id="PTHR43816:SF1">
    <property type="entry name" value="NICOTINAMIDE PHOSPHORIBOSYLTRANSFERASE"/>
    <property type="match status" value="1"/>
</dbReference>
<organism evidence="9 10">
    <name type="scientific">Mergibacter septicus</name>
    <dbReference type="NCBI Taxonomy" id="221402"/>
    <lineage>
        <taxon>Bacteria</taxon>
        <taxon>Pseudomonadati</taxon>
        <taxon>Pseudomonadota</taxon>
        <taxon>Gammaproteobacteria</taxon>
        <taxon>Pasteurellales</taxon>
        <taxon>Pasteurellaceae</taxon>
        <taxon>Mergibacter</taxon>
    </lineage>
</organism>
<dbReference type="InterPro" id="IPR041525">
    <property type="entry name" value="N/Namide_PRibTrfase"/>
</dbReference>
<dbReference type="PIRSF" id="PIRSF005943">
    <property type="entry name" value="NMPRT"/>
    <property type="match status" value="1"/>
</dbReference>
<comment type="catalytic activity">
    <reaction evidence="8">
        <text>beta-nicotinamide D-ribonucleotide + diphosphate = 5-phospho-alpha-D-ribose 1-diphosphate + nicotinamide + H(+)</text>
        <dbReference type="Rhea" id="RHEA:16149"/>
        <dbReference type="ChEBI" id="CHEBI:14649"/>
        <dbReference type="ChEBI" id="CHEBI:15378"/>
        <dbReference type="ChEBI" id="CHEBI:17154"/>
        <dbReference type="ChEBI" id="CHEBI:33019"/>
        <dbReference type="ChEBI" id="CHEBI:58017"/>
        <dbReference type="EC" id="2.4.2.12"/>
    </reaction>
    <physiologicalReaction direction="right-to-left" evidence="8">
        <dbReference type="Rhea" id="RHEA:16151"/>
    </physiologicalReaction>
</comment>
<reference evidence="9" key="1">
    <citation type="submission" date="2017-06" db="EMBL/GenBank/DDBJ databases">
        <title>Genome sequencing of pathogenic and non-pathogenic strains within Bisgaard taxon 40.</title>
        <authorList>
            <person name="Ladner J.T."/>
            <person name="Lovett S.P."/>
            <person name="Koroleva G."/>
            <person name="Lorch J.M."/>
        </authorList>
    </citation>
    <scope>NUCLEOTIDE SEQUENCE</scope>
    <source>
        <strain evidence="9">27576-1-I1</strain>
    </source>
</reference>
<dbReference type="GO" id="GO:0047280">
    <property type="term" value="F:nicotinamide phosphoribosyltransferase activity"/>
    <property type="evidence" value="ECO:0007669"/>
    <property type="project" value="UniProtKB-EC"/>
</dbReference>
<evidence type="ECO:0000256" key="3">
    <source>
        <dbReference type="ARBA" id="ARBA00022676"/>
    </source>
</evidence>
<dbReference type="Gene3D" id="3.20.20.70">
    <property type="entry name" value="Aldolase class I"/>
    <property type="match status" value="1"/>
</dbReference>
<dbReference type="EC" id="2.4.2.12" evidence="6"/>
<dbReference type="EMBL" id="CP022011">
    <property type="protein sequence ID" value="QDJ14502.1"/>
    <property type="molecule type" value="Genomic_DNA"/>
</dbReference>
<evidence type="ECO:0000256" key="2">
    <source>
        <dbReference type="ARBA" id="ARBA00022642"/>
    </source>
</evidence>
<dbReference type="SUPFAM" id="SSF51690">
    <property type="entry name" value="Nicotinate/Quinolinate PRTase C-terminal domain-like"/>
    <property type="match status" value="1"/>
</dbReference>
<keyword evidence="2" id="KW-0662">Pyridine nucleotide biosynthesis</keyword>
<sequence>MSIIGFNTVSPLGYNLILDADAYKNDHGRMLPANTHYIFSTISARKASGYNSHIVAFGIRYLIQTYISQPITQAHIDQAEYYITLHGYQFDRRRWQYIVDQHQGILPLQITAIAEGNVVPVGVPLVNIVNTDPNCAWLVSYIETLCLRVIWYMTTVASDSFALKVLLESKLRQHNGITGNFSDLSAYHLHNFGARSCAGHESEIMSGMAHALCFKGSDSMTANLSIDHYYYPQHSGIAFVSSVIASEHSVSSANSNTDTQDDFGIAVKMLDLLDQEIMRKKRAGDESQTIISVVIDTYDPYRFVKQYIGERLKSRVEQLKENNARLVLRVDSGNPIEEPIKIIQLLMAQFGYHTNAQGYKELPPYLGVLQGDGVEVESIQGILERLEAEKLSLNNLVFGMGGKLTHPTKGRDTYSFAMKSTALGTITEKGEVIWQDLFKNPITDSGKRSLKGRFTTMKNHQTGEIQAISFNQKETALKQGFEDLMIEVFNGKKQLAGKPVIFTQDFEDVRLQIQENLIKLLSQ</sequence>
<dbReference type="PANTHER" id="PTHR43816">
    <property type="entry name" value="NICOTINAMIDE PHOSPHORIBOSYLTRANSFERASE"/>
    <property type="match status" value="1"/>
</dbReference>
<gene>
    <name evidence="9" type="ORF">CEP48_03305</name>
</gene>
<comment type="similarity">
    <text evidence="1">Belongs to the NAPRTase family.</text>
</comment>
<dbReference type="GO" id="GO:0009435">
    <property type="term" value="P:NAD+ biosynthetic process"/>
    <property type="evidence" value="ECO:0007669"/>
    <property type="project" value="InterPro"/>
</dbReference>
<proteinExistence type="inferred from homology"/>
<evidence type="ECO:0000256" key="8">
    <source>
        <dbReference type="ARBA" id="ARBA00047835"/>
    </source>
</evidence>
<evidence type="ECO:0000313" key="9">
    <source>
        <dbReference type="EMBL" id="QDJ14502.1"/>
    </source>
</evidence>
<evidence type="ECO:0000256" key="4">
    <source>
        <dbReference type="ARBA" id="ARBA00022679"/>
    </source>
</evidence>
<dbReference type="InterPro" id="IPR016471">
    <property type="entry name" value="Nicotinamide_PRibTrfase"/>
</dbReference>
<evidence type="ECO:0000256" key="1">
    <source>
        <dbReference type="ARBA" id="ARBA00010897"/>
    </source>
</evidence>
<keyword evidence="3" id="KW-0328">Glycosyltransferase</keyword>
<dbReference type="Pfam" id="PF04095">
    <property type="entry name" value="NAPRTase"/>
    <property type="match status" value="1"/>
</dbReference>
<accession>A0A8D4IWR4</accession>
<keyword evidence="4" id="KW-0808">Transferase</keyword>
<dbReference type="AlphaFoldDB" id="A0A8D4IWR4"/>
<evidence type="ECO:0000256" key="7">
    <source>
        <dbReference type="ARBA" id="ARBA00035036"/>
    </source>
</evidence>
<name>A0A8D4IWR4_9PAST</name>
<dbReference type="InterPro" id="IPR013785">
    <property type="entry name" value="Aldolase_TIM"/>
</dbReference>